<dbReference type="EMBL" id="MLIK01000003">
    <property type="protein sequence ID" value="OHU31666.1"/>
    <property type="molecule type" value="Genomic_DNA"/>
</dbReference>
<name>A0A1S1LBV8_9MYCO</name>
<dbReference type="Proteomes" id="UP000179616">
    <property type="component" value="Unassembled WGS sequence"/>
</dbReference>
<protein>
    <submittedName>
        <fullName evidence="1">Uncharacterized protein</fullName>
    </submittedName>
</protein>
<dbReference type="STRING" id="948102.BKG76_00135"/>
<gene>
    <name evidence="1" type="ORF">BKG76_00135</name>
</gene>
<sequence>MGVTSVPTAVEKLASRGSDTSSKARHVDRLAGLATEHLLAEMKLATIAESFVQAGWAGTNLAIAVRMTKDARGARLRYVLATADGLSVLPAGIKMPAGVELLGQEASLQFFWEQAGNRHAGQKLAAFAQQNPADGQLVYLVTNDTRNTATLSGDFGATESVQTDAERKRLAETGRILPAELTRSELLPPRIPPQQAAEFVDEFGKTWGLGRIDNVVQSAKIRLWAARWDRHRSADPKYPALLATYLYCEARDALNRGDALEAAYSIDTALAIEPQRATTRL</sequence>
<comment type="caution">
    <text evidence="1">The sequence shown here is derived from an EMBL/GenBank/DDBJ whole genome shotgun (WGS) entry which is preliminary data.</text>
</comment>
<organism evidence="1 2">
    <name type="scientific">Mycobacteroides franklinii</name>
    <dbReference type="NCBI Taxonomy" id="948102"/>
    <lineage>
        <taxon>Bacteria</taxon>
        <taxon>Bacillati</taxon>
        <taxon>Actinomycetota</taxon>
        <taxon>Actinomycetes</taxon>
        <taxon>Mycobacteriales</taxon>
        <taxon>Mycobacteriaceae</taxon>
        <taxon>Mycobacteroides</taxon>
    </lineage>
</organism>
<reference evidence="1 2" key="1">
    <citation type="submission" date="2016-10" db="EMBL/GenBank/DDBJ databases">
        <title>Evaluation of Human, Veterinary and Environmental Mycobacterium chelonae Isolates by Core Genome Phylogenomic Analysis, Targeted Gene Comparison, and Anti-microbial Susceptibility Patterns: A Tale of Mistaken Identities.</title>
        <authorList>
            <person name="Fogelson S.B."/>
            <person name="Camus A.C."/>
            <person name="Lorenz W."/>
            <person name="Vasireddy R."/>
            <person name="Vasireddy S."/>
            <person name="Smith T."/>
            <person name="Brown-Elliott B.A."/>
            <person name="Wallace R.J.Jr."/>
            <person name="Hasan N.A."/>
            <person name="Reischl U."/>
            <person name="Sanchez S."/>
        </authorList>
    </citation>
    <scope>NUCLEOTIDE SEQUENCE [LARGE SCALE GENOMIC DNA]</scope>
    <source>
        <strain evidence="1 2">1559</strain>
    </source>
</reference>
<evidence type="ECO:0000313" key="1">
    <source>
        <dbReference type="EMBL" id="OHU31666.1"/>
    </source>
</evidence>
<evidence type="ECO:0000313" key="2">
    <source>
        <dbReference type="Proteomes" id="UP000179616"/>
    </source>
</evidence>
<accession>A0A1S1LBV8</accession>
<proteinExistence type="predicted"/>
<dbReference type="AlphaFoldDB" id="A0A1S1LBV8"/>